<keyword evidence="1" id="KW-0479">Metal-binding</keyword>
<feature type="domain" description="CCHC-type" evidence="3">
    <location>
        <begin position="893"/>
        <end position="909"/>
    </location>
</feature>
<evidence type="ECO:0000256" key="1">
    <source>
        <dbReference type="PROSITE-ProRule" id="PRU00047"/>
    </source>
</evidence>
<feature type="region of interest" description="Disordered" evidence="2">
    <location>
        <begin position="1"/>
        <end position="40"/>
    </location>
</feature>
<feature type="region of interest" description="Disordered" evidence="2">
    <location>
        <begin position="1042"/>
        <end position="1084"/>
    </location>
</feature>
<feature type="region of interest" description="Disordered" evidence="2">
    <location>
        <begin position="577"/>
        <end position="599"/>
    </location>
</feature>
<dbReference type="Pfam" id="PF00098">
    <property type="entry name" value="zf-CCHC"/>
    <property type="match status" value="1"/>
</dbReference>
<dbReference type="GO" id="GO:0002218">
    <property type="term" value="P:activation of innate immune response"/>
    <property type="evidence" value="ECO:0007669"/>
    <property type="project" value="InterPro"/>
</dbReference>
<organism evidence="4 5">
    <name type="scientific">Xenopus laevis</name>
    <name type="common">African clawed frog</name>
    <dbReference type="NCBI Taxonomy" id="8355"/>
    <lineage>
        <taxon>Eukaryota</taxon>
        <taxon>Metazoa</taxon>
        <taxon>Chordata</taxon>
        <taxon>Craniata</taxon>
        <taxon>Vertebrata</taxon>
        <taxon>Euteleostomi</taxon>
        <taxon>Amphibia</taxon>
        <taxon>Batrachia</taxon>
        <taxon>Anura</taxon>
        <taxon>Pipoidea</taxon>
        <taxon>Pipidae</taxon>
        <taxon>Xenopodinae</taxon>
        <taxon>Xenopus</taxon>
        <taxon>Xenopus</taxon>
    </lineage>
</organism>
<feature type="domain" description="CCHC-type" evidence="3">
    <location>
        <begin position="874"/>
        <end position="889"/>
    </location>
</feature>
<dbReference type="Pfam" id="PF23057">
    <property type="entry name" value="RBD_ZCCHC3_1st"/>
    <property type="match status" value="1"/>
</dbReference>
<proteinExistence type="predicted"/>
<feature type="compositionally biased region" description="Polar residues" evidence="2">
    <location>
        <begin position="946"/>
        <end position="969"/>
    </location>
</feature>
<dbReference type="Pfam" id="PF23058">
    <property type="entry name" value="RBD_ZCCHC3_2nd"/>
    <property type="match status" value="1"/>
</dbReference>
<dbReference type="GO" id="GO:0008270">
    <property type="term" value="F:zinc ion binding"/>
    <property type="evidence" value="ECO:0007669"/>
    <property type="project" value="UniProtKB-KW"/>
</dbReference>
<name>A0A8J1KV80_XENLA</name>
<keyword evidence="1" id="KW-0863">Zinc-finger</keyword>
<feature type="region of interest" description="Disordered" evidence="2">
    <location>
        <begin position="404"/>
        <end position="485"/>
    </location>
</feature>
<keyword evidence="4" id="KW-1185">Reference proteome</keyword>
<dbReference type="PROSITE" id="PS50158">
    <property type="entry name" value="ZF_CCHC"/>
    <property type="match status" value="2"/>
</dbReference>
<reference evidence="5" key="1">
    <citation type="submission" date="2025-08" db="UniProtKB">
        <authorList>
            <consortium name="RefSeq"/>
        </authorList>
    </citation>
    <scope>IDENTIFICATION</scope>
    <source>
        <strain evidence="5">J_2021</strain>
        <tissue evidence="5">Erythrocytes</tissue>
    </source>
</reference>
<feature type="compositionally biased region" description="Low complexity" evidence="2">
    <location>
        <begin position="631"/>
        <end position="647"/>
    </location>
</feature>
<evidence type="ECO:0000259" key="3">
    <source>
        <dbReference type="PROSITE" id="PS50158"/>
    </source>
</evidence>
<dbReference type="OrthoDB" id="10064617at2759"/>
<dbReference type="PANTHER" id="PTHR22639">
    <property type="entry name" value="GAG-RELATED PROTEIN"/>
    <property type="match status" value="1"/>
</dbReference>
<keyword evidence="1" id="KW-0862">Zinc</keyword>
<dbReference type="InterPro" id="IPR001878">
    <property type="entry name" value="Znf_CCHC"/>
</dbReference>
<feature type="region of interest" description="Disordered" evidence="2">
    <location>
        <begin position="172"/>
        <end position="203"/>
    </location>
</feature>
<accession>A0A8J1KV80</accession>
<feature type="region of interest" description="Disordered" evidence="2">
    <location>
        <begin position="946"/>
        <end position="984"/>
    </location>
</feature>
<dbReference type="Pfam" id="PF02389">
    <property type="entry name" value="Cornifin"/>
    <property type="match status" value="1"/>
</dbReference>
<dbReference type="SUPFAM" id="SSF57756">
    <property type="entry name" value="Retrovirus zinc finger-like domains"/>
    <property type="match status" value="1"/>
</dbReference>
<feature type="compositionally biased region" description="Polar residues" evidence="2">
    <location>
        <begin position="1202"/>
        <end position="1213"/>
    </location>
</feature>
<feature type="compositionally biased region" description="Polar residues" evidence="2">
    <location>
        <begin position="681"/>
        <end position="703"/>
    </location>
</feature>
<dbReference type="GeneID" id="121394153"/>
<dbReference type="PANTHER" id="PTHR22639:SF4">
    <property type="entry name" value="ZINC FINGER CCHC DOMAIN-CONTAINING PROTEIN 3"/>
    <property type="match status" value="1"/>
</dbReference>
<feature type="compositionally biased region" description="Basic and acidic residues" evidence="2">
    <location>
        <begin position="414"/>
        <end position="484"/>
    </location>
</feature>
<feature type="region of interest" description="Disordered" evidence="2">
    <location>
        <begin position="1104"/>
        <end position="1154"/>
    </location>
</feature>
<dbReference type="GO" id="GO:0003690">
    <property type="term" value="F:double-stranded DNA binding"/>
    <property type="evidence" value="ECO:0007669"/>
    <property type="project" value="InterPro"/>
</dbReference>
<protein>
    <submittedName>
        <fullName evidence="5">Uncharacterized protein LOC121394153</fullName>
    </submittedName>
</protein>
<dbReference type="InterPro" id="IPR057811">
    <property type="entry name" value="RBD_ZCCHC3_2nd"/>
</dbReference>
<feature type="compositionally biased region" description="Basic and acidic residues" evidence="2">
    <location>
        <begin position="613"/>
        <end position="623"/>
    </location>
</feature>
<dbReference type="InterPro" id="IPR036875">
    <property type="entry name" value="Znf_CCHC_sf"/>
</dbReference>
<dbReference type="KEGG" id="xla:121394153"/>
<gene>
    <name evidence="5" type="primary">LOC121394153</name>
</gene>
<dbReference type="RefSeq" id="XP_041420144.1">
    <property type="nucleotide sequence ID" value="XM_041564210.1"/>
</dbReference>
<dbReference type="InterPro" id="IPR042509">
    <property type="entry name" value="ZCCHC3"/>
</dbReference>
<sequence length="1242" mass="134756">MEVETKGSPDPGGSPNLAQTCVNVSGTRRDQQEPDPCFGSQVMNNESFAGGCGQSAITCVSEEDCTKQLIVSGREAAAAGHTVSNSELGNAVVSEGIDGKGCSVIEPQAPGPAPSPASDLSHVPLGAPVVMSSVNSPLVHDLLQFGSESDLCNQSYMFSPNGTVIPDLTSEVHWPSLSTPPQQTPPQQAPGSHTQDSLAPALSPVNPQQLDPLFVCPVQTRSKSKMAANTISHREKSLQLSATSQSLSINSFAGPCRGDPEQHPAQVLSQNEHCIPTAKCVLDSATTKMVATPVQNSGQTNARYETSETRCAQQVMAGGSCGGSGGAPETSVQFTFESQQHSGVPTNKMADTSICEDLFANHSIMQGCKLASASQQVLQVTPNADSSSAMDHDVELRTPAAHLLSDTAQGVDQRAPETTDQRAPETTDQRAPETTDQRAPETTDQRAPETTDQRAPETTDQRAPETTDQRAPETTDQRAPETTDQRTPAALLCTELLAPVASSLQHCPVEENPQKNQDGLIDNVCSTDIDLTNTDDNVCAFPMAEGESSTKVHDPLQSGVVVVVLDCDDDYFSPDMMEEEVQEDEAARKRREESEAYSKESELLVHAYVERKEREDRAKEKGLRRSQVLQPSSKPSTSTLASHSSAAIPRVGPVQQSVRVAQQSAESRPQALPAPPPPVNAWSTNRLRSTDLNTPSVSTGPTSTRRNAVQLKWVGPIEDCPDRDYVVDILLKAHLQFKVDDQVWAVIKQREVEFDISFKLPEYLDMFFTRYNLKKNNDLWKQFRVVPLTKQALKHVTVVFKHENIVMEDIVFWLRRHCDIVSPLRRCYDRHGVWDGSFKVTVKLWMRNHAQVHLPNSFFIGKDRGVLFYVGQPRRCFRCGNLGHFAAQCAVKRCSKCGEVGHEARSCDKVMCNLCGEADHVHDDCPMAWHNVTSELIEMETALLTGNDTRPKQTSGQTQTRLLETNAVSDIQPAVAPATPSRPELASVRIGSHGSTSMAAGSCAPVEAAPQLSPPTGQSLVAPMTASNEVSCTVREVQKNLVQSQDAPQSNHSLGSVQSQRSSRTAPCQPSNEASETASTSHISPSLPILLGQAQGALLKLSQERDHTQGLQSADEETHLSATPNLENLISQPSSDPVWEMQAPKGKKRSHPGKAVLSTSNRYQVLANIGNKFSEPQELDEPPEEPIGNWGDSVDPGDVDSQALSHVSETPQACQPLEESNIESSGSSSVVKKKRRRRSLRR</sequence>
<dbReference type="GO" id="GO:0003723">
    <property type="term" value="F:RNA binding"/>
    <property type="evidence" value="ECO:0007669"/>
    <property type="project" value="InterPro"/>
</dbReference>
<dbReference type="Gene3D" id="4.10.60.10">
    <property type="entry name" value="Zinc finger, CCHC-type"/>
    <property type="match status" value="1"/>
</dbReference>
<feature type="region of interest" description="Disordered" evidence="2">
    <location>
        <begin position="613"/>
        <end position="703"/>
    </location>
</feature>
<dbReference type="Proteomes" id="UP000186698">
    <property type="component" value="Chromosome 5S"/>
</dbReference>
<evidence type="ECO:0000256" key="2">
    <source>
        <dbReference type="SAM" id="MobiDB-lite"/>
    </source>
</evidence>
<feature type="region of interest" description="Disordered" evidence="2">
    <location>
        <begin position="1172"/>
        <end position="1242"/>
    </location>
</feature>
<feature type="compositionally biased region" description="Basic and acidic residues" evidence="2">
    <location>
        <begin position="585"/>
        <end position="599"/>
    </location>
</feature>
<feature type="compositionally biased region" description="Basic residues" evidence="2">
    <location>
        <begin position="1231"/>
        <end position="1242"/>
    </location>
</feature>
<dbReference type="SMART" id="SM00343">
    <property type="entry name" value="ZnF_C2HC"/>
    <property type="match status" value="3"/>
</dbReference>
<feature type="compositionally biased region" description="Polar residues" evidence="2">
    <location>
        <begin position="16"/>
        <end position="26"/>
    </location>
</feature>
<feature type="compositionally biased region" description="Low complexity" evidence="2">
    <location>
        <begin position="654"/>
        <end position="671"/>
    </location>
</feature>
<dbReference type="InterPro" id="IPR057810">
    <property type="entry name" value="RBD_ZCCHC3_1st"/>
</dbReference>
<dbReference type="AlphaFoldDB" id="A0A8J1KV80"/>
<feature type="compositionally biased region" description="Polar residues" evidence="2">
    <location>
        <begin position="1120"/>
        <end position="1135"/>
    </location>
</feature>
<evidence type="ECO:0000313" key="4">
    <source>
        <dbReference type="Proteomes" id="UP000186698"/>
    </source>
</evidence>
<evidence type="ECO:0000313" key="5">
    <source>
        <dbReference type="RefSeq" id="XP_041420144.1"/>
    </source>
</evidence>